<name>A0A6M6BIL1_9BACT</name>
<sequence>MQPHQLLQLAAAVWQGPALCPFQGIYVAQSAATYDQGSGPRWYVSFSLAERPACQPAGNFAGSGRCPFEALKAAFRALRAVAPAHAFVAVWEVIKAEDEYAHVPAHV</sequence>
<reference evidence="1 2" key="1">
    <citation type="submission" date="2020-05" db="EMBL/GenBank/DDBJ databases">
        <title>Complete genome sequence of Hymenobacter sp. TS19 in Coasted Sand Dune.</title>
        <authorList>
            <person name="Lee J.-H."/>
            <person name="Jung J.-H."/>
            <person name="Jeong S."/>
            <person name="Zhao L."/>
            <person name="Kim M.-K."/>
            <person name="Seo H.-S."/>
            <person name="Lim S."/>
        </authorList>
    </citation>
    <scope>NUCLEOTIDE SEQUENCE [LARGE SCALE GENOMIC DNA]</scope>
    <source>
        <strain evidence="1 2">TS19</strain>
    </source>
</reference>
<keyword evidence="2" id="KW-1185">Reference proteome</keyword>
<organism evidence="1 2">
    <name type="scientific">Hymenobacter taeanensis</name>
    <dbReference type="NCBI Taxonomy" id="2735321"/>
    <lineage>
        <taxon>Bacteria</taxon>
        <taxon>Pseudomonadati</taxon>
        <taxon>Bacteroidota</taxon>
        <taxon>Cytophagia</taxon>
        <taxon>Cytophagales</taxon>
        <taxon>Hymenobacteraceae</taxon>
        <taxon>Hymenobacter</taxon>
    </lineage>
</organism>
<dbReference type="EMBL" id="CP053538">
    <property type="protein sequence ID" value="QJX47842.1"/>
    <property type="molecule type" value="Genomic_DNA"/>
</dbReference>
<evidence type="ECO:0000313" key="1">
    <source>
        <dbReference type="EMBL" id="QJX47842.1"/>
    </source>
</evidence>
<accession>A0A6M6BIL1</accession>
<gene>
    <name evidence="1" type="ORF">HMJ29_13170</name>
</gene>
<dbReference type="RefSeq" id="WP_171591933.1">
    <property type="nucleotide sequence ID" value="NZ_CP053538.1"/>
</dbReference>
<evidence type="ECO:0000313" key="2">
    <source>
        <dbReference type="Proteomes" id="UP000501623"/>
    </source>
</evidence>
<dbReference type="Proteomes" id="UP000501623">
    <property type="component" value="Chromosome"/>
</dbReference>
<protein>
    <submittedName>
        <fullName evidence="1">Uncharacterized protein</fullName>
    </submittedName>
</protein>
<dbReference type="AlphaFoldDB" id="A0A6M6BIL1"/>
<proteinExistence type="predicted"/>
<dbReference type="KEGG" id="hts:HMJ29_13170"/>